<evidence type="ECO:0000256" key="2">
    <source>
        <dbReference type="SAM" id="MobiDB-lite"/>
    </source>
</evidence>
<dbReference type="GO" id="GO:0016788">
    <property type="term" value="F:hydrolase activity, acting on ester bonds"/>
    <property type="evidence" value="ECO:0007669"/>
    <property type="project" value="InterPro"/>
</dbReference>
<dbReference type="InterPro" id="IPR019405">
    <property type="entry name" value="Lactonase_7-beta_prop"/>
</dbReference>
<dbReference type="AlphaFoldDB" id="A0A521C379"/>
<dbReference type="Pfam" id="PF04185">
    <property type="entry name" value="Phosphoesterase"/>
    <property type="match status" value="1"/>
</dbReference>
<dbReference type="Gene3D" id="3.40.720.10">
    <property type="entry name" value="Alkaline Phosphatase, subunit A"/>
    <property type="match status" value="2"/>
</dbReference>
<sequence length="808" mass="89203">MKRISLSLLLILNVALNYAQSLENLNANRVLLPNGWSLTPAGESLPLGDLPLNIAVSNNQKLLAVTNNGQSRQSLQLIDPKKFIVLDDITIAKSWYGLKFSKNGKYLFAAAGNDNQILRYAISNNKLVTPDTLYLSRNKKENISPAGFDIDEAAGKLFVVTKENNSLYILNMKTKKVETILPLESEAYTCLLSADKQSLYISLWGAKKLAAYSIPQKKIITTINVGDHPNELLLSKNGKIVYVANANDNSVSVIDVAQQKVIETLNAALYPDAPSGSTTNGLALSKNQKTLYIANADNNCLAVFNVREPGNSLSKGFIPTGWYPTNVKLVGKDILVSNGKGFKSLPNPHGPNPLANKQTVTRHQGDLQKKEEVQYIGGLFKGTLSKIKQPSRKQLGIYSAAVHNNTPYTKEREMNALGEPGNPIPMKVSAPSPIKYVFYIIKENRTFDQVLSDVPGANGDTTLLLFGEKYTPNQHALVKQFVLMDNFYCDAEVSADGHDWSLGAYATDYLEKTWPTSYGGRGGSYDGEGFRPIANNKGGFIWDNCKRNNISYRTYGEFAGVNKPNIAILKNHICPNYDWSLKVRDTTKFRLWQKDFDSLLVNNALTQLNTIRFGNDHTEGMSVGRPTPYAHVADNDLAVGLFVEHLSKSPIWNESVVLIVEDDAQNGADHVDAHRSTAYLAGPFVKRGFIDHTMYSTSSILRTIELILGLPPMTQYDAAAPSLWRSFTSTPNFSTYSHIPSNVNLNDKNTALSAAAKQSALFDFSKEDNIADHLFNEVLWQGLKGKSAPSATHAAFIHVDRKKEKDED</sequence>
<dbReference type="SUPFAM" id="SSF50974">
    <property type="entry name" value="Nitrous oxide reductase, N-terminal domain"/>
    <property type="match status" value="1"/>
</dbReference>
<dbReference type="PANTHER" id="PTHR47197:SF3">
    <property type="entry name" value="DIHYDRO-HEME D1 DEHYDROGENASE"/>
    <property type="match status" value="1"/>
</dbReference>
<organism evidence="4 5">
    <name type="scientific">Solitalea koreensis</name>
    <dbReference type="NCBI Taxonomy" id="543615"/>
    <lineage>
        <taxon>Bacteria</taxon>
        <taxon>Pseudomonadati</taxon>
        <taxon>Bacteroidota</taxon>
        <taxon>Sphingobacteriia</taxon>
        <taxon>Sphingobacteriales</taxon>
        <taxon>Sphingobacteriaceae</taxon>
        <taxon>Solitalea</taxon>
    </lineage>
</organism>
<proteinExistence type="predicted"/>
<dbReference type="OrthoDB" id="145213at2"/>
<evidence type="ECO:0000256" key="3">
    <source>
        <dbReference type="SAM" id="SignalP"/>
    </source>
</evidence>
<keyword evidence="3" id="KW-0732">Signal</keyword>
<dbReference type="SUPFAM" id="SSF63829">
    <property type="entry name" value="Calcium-dependent phosphotriesterase"/>
    <property type="match status" value="1"/>
</dbReference>
<evidence type="ECO:0000313" key="5">
    <source>
        <dbReference type="Proteomes" id="UP000315971"/>
    </source>
</evidence>
<dbReference type="NCBIfam" id="TIGR02276">
    <property type="entry name" value="beta_rpt_yvtn"/>
    <property type="match status" value="1"/>
</dbReference>
<feature type="signal peptide" evidence="3">
    <location>
        <begin position="1"/>
        <end position="19"/>
    </location>
</feature>
<evidence type="ECO:0000256" key="1">
    <source>
        <dbReference type="ARBA" id="ARBA00022801"/>
    </source>
</evidence>
<gene>
    <name evidence="4" type="ORF">SAMN06265350_103167</name>
</gene>
<dbReference type="PANTHER" id="PTHR47197">
    <property type="entry name" value="PROTEIN NIRF"/>
    <property type="match status" value="1"/>
</dbReference>
<dbReference type="Proteomes" id="UP000315971">
    <property type="component" value="Unassembled WGS sequence"/>
</dbReference>
<dbReference type="InterPro" id="IPR051200">
    <property type="entry name" value="Host-pathogen_enzymatic-act"/>
</dbReference>
<dbReference type="EMBL" id="FXSZ01000003">
    <property type="protein sequence ID" value="SMO53795.1"/>
    <property type="molecule type" value="Genomic_DNA"/>
</dbReference>
<dbReference type="SUPFAM" id="SSF53649">
    <property type="entry name" value="Alkaline phosphatase-like"/>
    <property type="match status" value="1"/>
</dbReference>
<accession>A0A521C379</accession>
<feature type="region of interest" description="Disordered" evidence="2">
    <location>
        <begin position="343"/>
        <end position="364"/>
    </location>
</feature>
<dbReference type="InterPro" id="IPR007312">
    <property type="entry name" value="Phosphoesterase"/>
</dbReference>
<name>A0A521C379_9SPHI</name>
<evidence type="ECO:0000313" key="4">
    <source>
        <dbReference type="EMBL" id="SMO53795.1"/>
    </source>
</evidence>
<dbReference type="InterPro" id="IPR015943">
    <property type="entry name" value="WD40/YVTN_repeat-like_dom_sf"/>
</dbReference>
<dbReference type="Gene3D" id="2.130.10.10">
    <property type="entry name" value="YVTN repeat-like/Quinoprotein amine dehydrogenase"/>
    <property type="match status" value="2"/>
</dbReference>
<dbReference type="InterPro" id="IPR011964">
    <property type="entry name" value="YVTN_b-propeller_repeat"/>
</dbReference>
<feature type="chain" id="PRO_5022215595" evidence="3">
    <location>
        <begin position="20"/>
        <end position="808"/>
    </location>
</feature>
<keyword evidence="5" id="KW-1185">Reference proteome</keyword>
<dbReference type="InterPro" id="IPR017850">
    <property type="entry name" value="Alkaline_phosphatase_core_sf"/>
</dbReference>
<dbReference type="Pfam" id="PF10282">
    <property type="entry name" value="Lactonase"/>
    <property type="match status" value="1"/>
</dbReference>
<protein>
    <submittedName>
        <fullName evidence="4">40-residue YVTN family beta-propeller repeat-containing protein</fullName>
    </submittedName>
</protein>
<keyword evidence="1" id="KW-0378">Hydrolase</keyword>
<dbReference type="RefSeq" id="WP_142602485.1">
    <property type="nucleotide sequence ID" value="NZ_FXSZ01000003.1"/>
</dbReference>
<dbReference type="InterPro" id="IPR011045">
    <property type="entry name" value="N2O_reductase_N"/>
</dbReference>
<reference evidence="4 5" key="1">
    <citation type="submission" date="2017-05" db="EMBL/GenBank/DDBJ databases">
        <authorList>
            <person name="Varghese N."/>
            <person name="Submissions S."/>
        </authorList>
    </citation>
    <scope>NUCLEOTIDE SEQUENCE [LARGE SCALE GENOMIC DNA]</scope>
    <source>
        <strain evidence="4 5">DSM 21342</strain>
    </source>
</reference>